<evidence type="ECO:0000313" key="10">
    <source>
        <dbReference type="EMBL" id="PXW93659.1"/>
    </source>
</evidence>
<organism evidence="10 11">
    <name type="scientific">Sphaerotilus hippei</name>
    <dbReference type="NCBI Taxonomy" id="744406"/>
    <lineage>
        <taxon>Bacteria</taxon>
        <taxon>Pseudomonadati</taxon>
        <taxon>Pseudomonadota</taxon>
        <taxon>Betaproteobacteria</taxon>
        <taxon>Burkholderiales</taxon>
        <taxon>Sphaerotilaceae</taxon>
        <taxon>Sphaerotilus</taxon>
    </lineage>
</organism>
<dbReference type="Proteomes" id="UP000247811">
    <property type="component" value="Unassembled WGS sequence"/>
</dbReference>
<proteinExistence type="predicted"/>
<keyword evidence="11" id="KW-1185">Reference proteome</keyword>
<keyword evidence="8" id="KW-0732">Signal</keyword>
<accession>A0A318GYB9</accession>
<evidence type="ECO:0000256" key="1">
    <source>
        <dbReference type="ARBA" id="ARBA00004651"/>
    </source>
</evidence>
<feature type="transmembrane region" description="Helical" evidence="7">
    <location>
        <begin position="212"/>
        <end position="230"/>
    </location>
</feature>
<feature type="transmembrane region" description="Helical" evidence="7">
    <location>
        <begin position="65"/>
        <end position="85"/>
    </location>
</feature>
<dbReference type="AlphaFoldDB" id="A0A318GYB9"/>
<dbReference type="GO" id="GO:0005886">
    <property type="term" value="C:plasma membrane"/>
    <property type="evidence" value="ECO:0007669"/>
    <property type="project" value="UniProtKB-SubCell"/>
</dbReference>
<comment type="caution">
    <text evidence="10">The sequence shown here is derived from an EMBL/GenBank/DDBJ whole genome shotgun (WGS) entry which is preliminary data.</text>
</comment>
<sequence length="258" mass="27442">MTASSTSPASSASSASSAPAPAGGSTAPATAPTRRVTDAPTRTFHWLFALCFTGAYLSAESEHWRLVHVTLGYTVAGLLVFRLLWGLAGPRQARLGPMLRKLAGLGPWLDGLRQGRPNWRQAQGLLMTAAVLLLLVSVVPLTLSGYATDADWGGEWLEEIHELAADAMLAMVLLHIALVAGLSLLRGSNQARPMLGGRIPGAGPDLARHNHGWMAVLLLTAVLAFWTLQWRDAPPDSLTTATWLDGGGRPGDRDDDED</sequence>
<dbReference type="SUPFAM" id="SSF81342">
    <property type="entry name" value="Transmembrane di-heme cytochromes"/>
    <property type="match status" value="1"/>
</dbReference>
<dbReference type="InterPro" id="IPR011577">
    <property type="entry name" value="Cyt_b561_bac/Ni-Hgenase"/>
</dbReference>
<keyword evidence="3 7" id="KW-0812">Transmembrane</keyword>
<dbReference type="GO" id="GO:0020037">
    <property type="term" value="F:heme binding"/>
    <property type="evidence" value="ECO:0007669"/>
    <property type="project" value="TreeGrafter"/>
</dbReference>
<feature type="region of interest" description="Disordered" evidence="6">
    <location>
        <begin position="239"/>
        <end position="258"/>
    </location>
</feature>
<dbReference type="PANTHER" id="PTHR30485:SF2">
    <property type="entry name" value="BLL0597 PROTEIN"/>
    <property type="match status" value="1"/>
</dbReference>
<dbReference type="InterPro" id="IPR016174">
    <property type="entry name" value="Di-haem_cyt_TM"/>
</dbReference>
<dbReference type="OrthoDB" id="196472at2"/>
<evidence type="ECO:0000256" key="8">
    <source>
        <dbReference type="SAM" id="SignalP"/>
    </source>
</evidence>
<feature type="transmembrane region" description="Helical" evidence="7">
    <location>
        <begin position="125"/>
        <end position="147"/>
    </location>
</feature>
<evidence type="ECO:0000313" key="11">
    <source>
        <dbReference type="Proteomes" id="UP000247811"/>
    </source>
</evidence>
<evidence type="ECO:0000259" key="9">
    <source>
        <dbReference type="Pfam" id="PF01292"/>
    </source>
</evidence>
<feature type="signal peptide" evidence="8">
    <location>
        <begin position="1"/>
        <end position="22"/>
    </location>
</feature>
<keyword evidence="4 7" id="KW-1133">Transmembrane helix</keyword>
<dbReference type="Pfam" id="PF01292">
    <property type="entry name" value="Ni_hydr_CYTB"/>
    <property type="match status" value="1"/>
</dbReference>
<reference evidence="10 11" key="1">
    <citation type="submission" date="2018-05" db="EMBL/GenBank/DDBJ databases">
        <title>Genomic Encyclopedia of Type Strains, Phase IV (KMG-IV): sequencing the most valuable type-strain genomes for metagenomic binning, comparative biology and taxonomic classification.</title>
        <authorList>
            <person name="Goeker M."/>
        </authorList>
    </citation>
    <scope>NUCLEOTIDE SEQUENCE [LARGE SCALE GENOMIC DNA]</scope>
    <source>
        <strain evidence="10 11">DSM 566</strain>
    </source>
</reference>
<dbReference type="InterPro" id="IPR051542">
    <property type="entry name" value="Hydrogenase_cytochrome"/>
</dbReference>
<evidence type="ECO:0000256" key="3">
    <source>
        <dbReference type="ARBA" id="ARBA00022692"/>
    </source>
</evidence>
<feature type="transmembrane region" description="Helical" evidence="7">
    <location>
        <begin position="167"/>
        <end position="185"/>
    </location>
</feature>
<feature type="domain" description="Cytochrome b561 bacterial/Ni-hydrogenase" evidence="9">
    <location>
        <begin position="37"/>
        <end position="197"/>
    </location>
</feature>
<evidence type="ECO:0000256" key="2">
    <source>
        <dbReference type="ARBA" id="ARBA00022475"/>
    </source>
</evidence>
<dbReference type="GO" id="GO:0022904">
    <property type="term" value="P:respiratory electron transport chain"/>
    <property type="evidence" value="ECO:0007669"/>
    <property type="project" value="InterPro"/>
</dbReference>
<dbReference type="PANTHER" id="PTHR30485">
    <property type="entry name" value="NI/FE-HYDROGENASE 1 B-TYPE CYTOCHROME SUBUNIT"/>
    <property type="match status" value="1"/>
</dbReference>
<keyword evidence="2" id="KW-1003">Cell membrane</keyword>
<name>A0A318GYB9_9BURK</name>
<keyword evidence="5 7" id="KW-0472">Membrane</keyword>
<dbReference type="GO" id="GO:0009055">
    <property type="term" value="F:electron transfer activity"/>
    <property type="evidence" value="ECO:0007669"/>
    <property type="project" value="InterPro"/>
</dbReference>
<evidence type="ECO:0000256" key="7">
    <source>
        <dbReference type="SAM" id="Phobius"/>
    </source>
</evidence>
<dbReference type="Gene3D" id="1.20.950.20">
    <property type="entry name" value="Transmembrane di-heme cytochromes, Chain C"/>
    <property type="match status" value="1"/>
</dbReference>
<comment type="subcellular location">
    <subcellularLocation>
        <location evidence="1">Cell membrane</location>
        <topology evidence="1">Multi-pass membrane protein</topology>
    </subcellularLocation>
</comment>
<feature type="compositionally biased region" description="Low complexity" evidence="6">
    <location>
        <begin position="1"/>
        <end position="33"/>
    </location>
</feature>
<protein>
    <submittedName>
        <fullName evidence="10">Cytochrome b</fullName>
    </submittedName>
</protein>
<evidence type="ECO:0000256" key="6">
    <source>
        <dbReference type="SAM" id="MobiDB-lite"/>
    </source>
</evidence>
<evidence type="ECO:0000256" key="4">
    <source>
        <dbReference type="ARBA" id="ARBA00022989"/>
    </source>
</evidence>
<feature type="region of interest" description="Disordered" evidence="6">
    <location>
        <begin position="1"/>
        <end position="35"/>
    </location>
</feature>
<feature type="chain" id="PRO_5016449929" evidence="8">
    <location>
        <begin position="23"/>
        <end position="258"/>
    </location>
</feature>
<dbReference type="EMBL" id="QJJS01000018">
    <property type="protein sequence ID" value="PXW93659.1"/>
    <property type="molecule type" value="Genomic_DNA"/>
</dbReference>
<evidence type="ECO:0000256" key="5">
    <source>
        <dbReference type="ARBA" id="ARBA00023136"/>
    </source>
</evidence>
<dbReference type="RefSeq" id="WP_110401922.1">
    <property type="nucleotide sequence ID" value="NZ_QJJS01000018.1"/>
</dbReference>
<gene>
    <name evidence="10" type="ORF">C7444_11828</name>
</gene>